<evidence type="ECO:0000256" key="4">
    <source>
        <dbReference type="ARBA" id="ARBA00023163"/>
    </source>
</evidence>
<evidence type="ECO:0000256" key="3">
    <source>
        <dbReference type="ARBA" id="ARBA00023125"/>
    </source>
</evidence>
<dbReference type="AlphaFoldDB" id="A0A4Y7PGU4"/>
<proteinExistence type="predicted"/>
<organism evidence="6 7">
    <name type="scientific">Rickenella mellea</name>
    <dbReference type="NCBI Taxonomy" id="50990"/>
    <lineage>
        <taxon>Eukaryota</taxon>
        <taxon>Fungi</taxon>
        <taxon>Dikarya</taxon>
        <taxon>Basidiomycota</taxon>
        <taxon>Agaricomycotina</taxon>
        <taxon>Agaricomycetes</taxon>
        <taxon>Hymenochaetales</taxon>
        <taxon>Rickenellaceae</taxon>
        <taxon>Rickenella</taxon>
    </lineage>
</organism>
<dbReference type="OrthoDB" id="39175at2759"/>
<evidence type="ECO:0000313" key="6">
    <source>
        <dbReference type="EMBL" id="TDL14072.1"/>
    </source>
</evidence>
<name>A0A4Y7PGU4_9AGAM</name>
<dbReference type="PANTHER" id="PTHR31845:SF19">
    <property type="entry name" value="TRANSCRIPTION FACTOR DOMAIN-CONTAINING PROTEIN"/>
    <property type="match status" value="1"/>
</dbReference>
<dbReference type="PANTHER" id="PTHR31845">
    <property type="entry name" value="FINGER DOMAIN PROTEIN, PUTATIVE-RELATED"/>
    <property type="match status" value="1"/>
</dbReference>
<keyword evidence="4" id="KW-0804">Transcription</keyword>
<protein>
    <submittedName>
        <fullName evidence="6">Uncharacterized protein</fullName>
    </submittedName>
</protein>
<dbReference type="GO" id="GO:0000981">
    <property type="term" value="F:DNA-binding transcription factor activity, RNA polymerase II-specific"/>
    <property type="evidence" value="ECO:0007669"/>
    <property type="project" value="TreeGrafter"/>
</dbReference>
<reference evidence="6 7" key="1">
    <citation type="submission" date="2018-06" db="EMBL/GenBank/DDBJ databases">
        <title>A transcriptomic atlas of mushroom development highlights an independent origin of complex multicellularity.</title>
        <authorList>
            <consortium name="DOE Joint Genome Institute"/>
            <person name="Krizsan K."/>
            <person name="Almasi E."/>
            <person name="Merenyi Z."/>
            <person name="Sahu N."/>
            <person name="Viragh M."/>
            <person name="Koszo T."/>
            <person name="Mondo S."/>
            <person name="Kiss B."/>
            <person name="Balint B."/>
            <person name="Kues U."/>
            <person name="Barry K."/>
            <person name="Hegedus J.C."/>
            <person name="Henrissat B."/>
            <person name="Johnson J."/>
            <person name="Lipzen A."/>
            <person name="Ohm R."/>
            <person name="Nagy I."/>
            <person name="Pangilinan J."/>
            <person name="Yan J."/>
            <person name="Xiong Y."/>
            <person name="Grigoriev I.V."/>
            <person name="Hibbett D.S."/>
            <person name="Nagy L.G."/>
        </authorList>
    </citation>
    <scope>NUCLEOTIDE SEQUENCE [LARGE SCALE GENOMIC DNA]</scope>
    <source>
        <strain evidence="6 7">SZMC22713</strain>
    </source>
</reference>
<dbReference type="VEuPathDB" id="FungiDB:BD410DRAFT_817233"/>
<evidence type="ECO:0000313" key="7">
    <source>
        <dbReference type="Proteomes" id="UP000294933"/>
    </source>
</evidence>
<comment type="subcellular location">
    <subcellularLocation>
        <location evidence="1">Nucleus</location>
    </subcellularLocation>
</comment>
<keyword evidence="7" id="KW-1185">Reference proteome</keyword>
<evidence type="ECO:0000256" key="2">
    <source>
        <dbReference type="ARBA" id="ARBA00023015"/>
    </source>
</evidence>
<dbReference type="EMBL" id="ML170396">
    <property type="protein sequence ID" value="TDL14072.1"/>
    <property type="molecule type" value="Genomic_DNA"/>
</dbReference>
<dbReference type="GO" id="GO:0000976">
    <property type="term" value="F:transcription cis-regulatory region binding"/>
    <property type="evidence" value="ECO:0007669"/>
    <property type="project" value="TreeGrafter"/>
</dbReference>
<dbReference type="CDD" id="cd12148">
    <property type="entry name" value="fungal_TF_MHR"/>
    <property type="match status" value="1"/>
</dbReference>
<keyword evidence="3" id="KW-0238">DNA-binding</keyword>
<keyword evidence="5" id="KW-0539">Nucleus</keyword>
<keyword evidence="2" id="KW-0805">Transcription regulation</keyword>
<gene>
    <name evidence="6" type="ORF">BD410DRAFT_817233</name>
</gene>
<dbReference type="STRING" id="50990.A0A4Y7PGU4"/>
<dbReference type="InterPro" id="IPR051089">
    <property type="entry name" value="prtT"/>
</dbReference>
<sequence>MGWSGPAAGMALINGPKNVEVVAAFVLLSLYPAPMRRVATDIDLNRATANTKPRTGQQIRENLNRTRVWINCFNLDRSTSSWHGKASTLNNADPVANTSGTWYNSSPHNVGNLDIQLVAYNAELRLMNYFSTTIRSCPNKKADIDQLATEADEKLAALGEEWKAEFQIEQI</sequence>
<evidence type="ECO:0000256" key="1">
    <source>
        <dbReference type="ARBA" id="ARBA00004123"/>
    </source>
</evidence>
<dbReference type="GO" id="GO:0005634">
    <property type="term" value="C:nucleus"/>
    <property type="evidence" value="ECO:0007669"/>
    <property type="project" value="UniProtKB-SubCell"/>
</dbReference>
<accession>A0A4Y7PGU4</accession>
<evidence type="ECO:0000256" key="5">
    <source>
        <dbReference type="ARBA" id="ARBA00023242"/>
    </source>
</evidence>
<dbReference type="Proteomes" id="UP000294933">
    <property type="component" value="Unassembled WGS sequence"/>
</dbReference>